<evidence type="ECO:0000313" key="8">
    <source>
        <dbReference type="EMBL" id="KAI2666651.1"/>
    </source>
</evidence>
<evidence type="ECO:0000256" key="6">
    <source>
        <dbReference type="ARBA" id="ARBA00022840"/>
    </source>
</evidence>
<evidence type="ECO:0000256" key="5">
    <source>
        <dbReference type="ARBA" id="ARBA00022741"/>
    </source>
</evidence>
<dbReference type="InterPro" id="IPR027417">
    <property type="entry name" value="P-loop_NTPase"/>
</dbReference>
<dbReference type="PROSITE" id="PS50837">
    <property type="entry name" value="NACHT"/>
    <property type="match status" value="1"/>
</dbReference>
<evidence type="ECO:0000256" key="2">
    <source>
        <dbReference type="ARBA" id="ARBA00022490"/>
    </source>
</evidence>
<protein>
    <submittedName>
        <fullName evidence="8">NLR family CARD domain-containing protein 3</fullName>
    </submittedName>
</protein>
<dbReference type="Proteomes" id="UP000830375">
    <property type="component" value="Unassembled WGS sequence"/>
</dbReference>
<keyword evidence="2" id="KW-0963">Cytoplasm</keyword>
<feature type="domain" description="NACHT" evidence="7">
    <location>
        <begin position="271"/>
        <end position="405"/>
    </location>
</feature>
<evidence type="ECO:0000256" key="1">
    <source>
        <dbReference type="ARBA" id="ARBA00004496"/>
    </source>
</evidence>
<keyword evidence="6" id="KW-0067">ATP-binding</keyword>
<dbReference type="Pfam" id="PF17776">
    <property type="entry name" value="NLRC4_HD2"/>
    <property type="match status" value="1"/>
</dbReference>
<evidence type="ECO:0000256" key="4">
    <source>
        <dbReference type="ARBA" id="ARBA00022737"/>
    </source>
</evidence>
<evidence type="ECO:0000313" key="9">
    <source>
        <dbReference type="Proteomes" id="UP000830375"/>
    </source>
</evidence>
<dbReference type="PANTHER" id="PTHR24106">
    <property type="entry name" value="NACHT, LRR AND CARD DOMAINS-CONTAINING"/>
    <property type="match status" value="1"/>
</dbReference>
<dbReference type="SMART" id="SM01288">
    <property type="entry name" value="FISNA"/>
    <property type="match status" value="1"/>
</dbReference>
<evidence type="ECO:0000256" key="3">
    <source>
        <dbReference type="ARBA" id="ARBA00022614"/>
    </source>
</evidence>
<proteinExistence type="predicted"/>
<dbReference type="Pfam" id="PF14484">
    <property type="entry name" value="FISNA"/>
    <property type="match status" value="1"/>
</dbReference>
<dbReference type="InterPro" id="IPR007111">
    <property type="entry name" value="NACHT_NTPase"/>
</dbReference>
<dbReference type="InterPro" id="IPR029495">
    <property type="entry name" value="NACHT-assoc"/>
</dbReference>
<keyword evidence="9" id="KW-1185">Reference proteome</keyword>
<accession>A0ABQ8MUZ5</accession>
<dbReference type="InterPro" id="IPR041075">
    <property type="entry name" value="NOD1/2_WH"/>
</dbReference>
<dbReference type="Pfam" id="PF05729">
    <property type="entry name" value="NACHT"/>
    <property type="match status" value="1"/>
</dbReference>
<dbReference type="InterPro" id="IPR051261">
    <property type="entry name" value="NLR"/>
</dbReference>
<comment type="caution">
    <text evidence="8">The sequence shown here is derived from an EMBL/GenBank/DDBJ whole genome shotgun (WGS) entry which is preliminary data.</text>
</comment>
<dbReference type="InterPro" id="IPR041267">
    <property type="entry name" value="NLRP_HD2"/>
</dbReference>
<evidence type="ECO:0000259" key="7">
    <source>
        <dbReference type="PROSITE" id="PS50837"/>
    </source>
</evidence>
<comment type="subcellular location">
    <subcellularLocation>
        <location evidence="1">Cytoplasm</location>
    </subcellularLocation>
</comment>
<sequence length="778" mass="89982">MEADTDCTLLPQKLNQDRRWIVMLANYVIRGVSNTYEEDGPEFPPVTQGCQTGRSDMVLDQIRLGTGPDLAWYWIRSGPHLGQITIKESASGLELAQFWSKCGKTDPCRYWPVVPKEAGPSPLHGSGPELPMGRAEQIRYLSCQTFTSSYCQNHISHHDTQAALQLDSHQPVHDDLQRVKDQHKTSMKNKYESLFEGIKLQENQTLLNRIYTQLYIIEGESEGVNEEHEVLQMEKSYKTLQDTPINCNDIFNPLSEQGYEEMRREKKDKIKTVLTKGIAGIGKTVSVQKFILDWAEGKVNQDVDFMFVLTFRELNLIKDNQYSLHRLMLAFHPELQYLDSKIYDECKVVFIFDGLDESRIKLMFSDSQKISDVTEISSVGVLISNLMKGDLLPSALIWITTRPAAANQIPSKYINRVTEIQGFNDPQKEEYFRKRISDEHQANRIISNIRRARSLHIMCHIPVFCWISATVLQNILKQDLSAEIPQTLTEMYIYFLLIQTNMRNQKYEERDPEKLLQSNKEVIVKLAELAFSQLMKGNVMFYEEDLRESGIDVTDASVYSGICTEIFREESVIYHRKVYSFVHLSFQEFFAALYVFYCYLHKNSDILKMFLKGKFRNQCENDSLDVFLKGAMNKALDSKNGHLDLFLRFLHGISLESNQRLLQDVLIHTENNPESIKKIIRNLKRGQKNNVSPERWMNLSHCLNEMKDNSIVKEMQTFLNSKTKRKNLSLAQCSTLANMILMSEEVLDELDLKKYNITSSTEGRWRLVPAVRNCRKAL</sequence>
<organism evidence="8 9">
    <name type="scientific">Labeo rohita</name>
    <name type="common">Indian major carp</name>
    <name type="synonym">Cyprinus rohita</name>
    <dbReference type="NCBI Taxonomy" id="84645"/>
    <lineage>
        <taxon>Eukaryota</taxon>
        <taxon>Metazoa</taxon>
        <taxon>Chordata</taxon>
        <taxon>Craniata</taxon>
        <taxon>Vertebrata</taxon>
        <taxon>Euteleostomi</taxon>
        <taxon>Actinopterygii</taxon>
        <taxon>Neopterygii</taxon>
        <taxon>Teleostei</taxon>
        <taxon>Ostariophysi</taxon>
        <taxon>Cypriniformes</taxon>
        <taxon>Cyprinidae</taxon>
        <taxon>Labeoninae</taxon>
        <taxon>Labeonini</taxon>
        <taxon>Labeo</taxon>
    </lineage>
</organism>
<keyword evidence="4" id="KW-0677">Repeat</keyword>
<dbReference type="EMBL" id="JACTAM010000003">
    <property type="protein sequence ID" value="KAI2666651.1"/>
    <property type="molecule type" value="Genomic_DNA"/>
</dbReference>
<keyword evidence="3" id="KW-0433">Leucine-rich repeat</keyword>
<name>A0ABQ8MUZ5_LABRO</name>
<dbReference type="Pfam" id="PF17779">
    <property type="entry name" value="WHD_NOD2"/>
    <property type="match status" value="1"/>
</dbReference>
<reference evidence="8 9" key="1">
    <citation type="submission" date="2022-01" db="EMBL/GenBank/DDBJ databases">
        <title>A high-quality chromosome-level genome assembly of rohu carp, Labeo rohita.</title>
        <authorList>
            <person name="Arick M.A. II"/>
            <person name="Hsu C.-Y."/>
            <person name="Magbanua Z."/>
            <person name="Pechanova O."/>
            <person name="Grover C."/>
            <person name="Miller E."/>
            <person name="Thrash A."/>
            <person name="Ezzel L."/>
            <person name="Alam S."/>
            <person name="Benzie J."/>
            <person name="Hamilton M."/>
            <person name="Karsi A."/>
            <person name="Lawrence M.L."/>
            <person name="Peterson D.G."/>
        </authorList>
    </citation>
    <scope>NUCLEOTIDE SEQUENCE [LARGE SCALE GENOMIC DNA]</scope>
    <source>
        <strain evidence="9">BAU-BD-2019</strain>
        <tissue evidence="8">Blood</tissue>
    </source>
</reference>
<keyword evidence="5" id="KW-0547">Nucleotide-binding</keyword>
<gene>
    <name evidence="8" type="ORF">H4Q32_010566</name>
</gene>
<dbReference type="Gene3D" id="3.40.50.300">
    <property type="entry name" value="P-loop containing nucleotide triphosphate hydrolases"/>
    <property type="match status" value="1"/>
</dbReference>